<keyword evidence="2" id="KW-1185">Reference proteome</keyword>
<dbReference type="Pfam" id="PF04720">
    <property type="entry name" value="PDDEXK_6"/>
    <property type="match status" value="1"/>
</dbReference>
<proteinExistence type="predicted"/>
<dbReference type="NCBIfam" id="TIGR01615">
    <property type="entry name" value="A_thal_3542"/>
    <property type="match status" value="1"/>
</dbReference>
<dbReference type="Proteomes" id="UP001497522">
    <property type="component" value="Chromosome 15"/>
</dbReference>
<reference evidence="1" key="1">
    <citation type="submission" date="2024-03" db="EMBL/GenBank/DDBJ databases">
        <authorList>
            <consortium name="ELIXIR-Norway"/>
            <consortium name="Elixir Norway"/>
        </authorList>
    </citation>
    <scope>NUCLEOTIDE SEQUENCE</scope>
</reference>
<organism evidence="1 2">
    <name type="scientific">Sphagnum jensenii</name>
    <dbReference type="NCBI Taxonomy" id="128206"/>
    <lineage>
        <taxon>Eukaryota</taxon>
        <taxon>Viridiplantae</taxon>
        <taxon>Streptophyta</taxon>
        <taxon>Embryophyta</taxon>
        <taxon>Bryophyta</taxon>
        <taxon>Sphagnophytina</taxon>
        <taxon>Sphagnopsida</taxon>
        <taxon>Sphagnales</taxon>
        <taxon>Sphagnaceae</taxon>
        <taxon>Sphagnum</taxon>
    </lineage>
</organism>
<dbReference type="EMBL" id="OZ023716">
    <property type="protein sequence ID" value="CAK9865785.1"/>
    <property type="molecule type" value="Genomic_DNA"/>
</dbReference>
<name>A0ABP1AU07_9BRYO</name>
<dbReference type="PANTHER" id="PTHR31579">
    <property type="entry name" value="OS03G0796600 PROTEIN"/>
    <property type="match status" value="1"/>
</dbReference>
<dbReference type="InterPro" id="IPR006502">
    <property type="entry name" value="PDDEXK-like"/>
</dbReference>
<protein>
    <submittedName>
        <fullName evidence="1">Uncharacterized protein</fullName>
    </submittedName>
</protein>
<accession>A0ABP1AU07</accession>
<sequence length="395" mass="42446">MPGLRYQGAAAAINRTNGAAGSTFCSGDMHLPVAAAATGGGGSRPAPPQQQPLLPGAAAAAAWMRRDFGPQSLSSTKQLLLNSCSAAAGVASCVAADGSSESSDDLAVMVHDFMENDCGDLVDHSDSDCGGSPGSMKLCENLQALAAAHGSLLERKLLMDVKMSVLAINENTDLMCNSAGKECKGGCTKRFVVKRLKASGYNAAVCKSHWQCSGKVPGGEYEYIDVLFDEEEESGDEESSDRYIVDIDFQAQFEIARPTQQYEAVLKSLPTVFVGTSTKLKRFLEIMSDAAKVSLKQNAMHLPPWRTLDYMSAKWFSNFERKSKDLLMSPMFTGPCSLHWRDNQLNLVSSEAKLCGEQLRRTKVSLLAEVKGSPLSSLPCGRNSRANVILKRGIL</sequence>
<evidence type="ECO:0000313" key="2">
    <source>
        <dbReference type="Proteomes" id="UP001497522"/>
    </source>
</evidence>
<gene>
    <name evidence="1" type="ORF">CSSPJE1EN2_LOCUS8780</name>
</gene>
<evidence type="ECO:0000313" key="1">
    <source>
        <dbReference type="EMBL" id="CAK9865785.1"/>
    </source>
</evidence>
<dbReference type="PANTHER" id="PTHR31579:SF39">
    <property type="entry name" value="OS01G0973600 PROTEIN"/>
    <property type="match status" value="1"/>
</dbReference>